<sequence>ARIQLASRIVVRIKGNFCSLHLRMGIKKLKDTSRQKGLLELIAGSGLVGVSTMDPP</sequence>
<dbReference type="Proteomes" id="UP000749646">
    <property type="component" value="Unassembled WGS sequence"/>
</dbReference>
<dbReference type="AlphaFoldDB" id="A0A9P6ISI8"/>
<feature type="non-terminal residue" evidence="1">
    <location>
        <position position="1"/>
    </location>
</feature>
<feature type="non-terminal residue" evidence="1">
    <location>
        <position position="56"/>
    </location>
</feature>
<dbReference type="EMBL" id="JAAAHW010007846">
    <property type="protein sequence ID" value="KAF9946094.1"/>
    <property type="molecule type" value="Genomic_DNA"/>
</dbReference>
<gene>
    <name evidence="1" type="ORF">BGZ65_010075</name>
</gene>
<accession>A0A9P6ISI8</accession>
<reference evidence="1" key="1">
    <citation type="journal article" date="2020" name="Fungal Divers.">
        <title>Resolving the Mortierellaceae phylogeny through synthesis of multi-gene phylogenetics and phylogenomics.</title>
        <authorList>
            <person name="Vandepol N."/>
            <person name="Liber J."/>
            <person name="Desiro A."/>
            <person name="Na H."/>
            <person name="Kennedy M."/>
            <person name="Barry K."/>
            <person name="Grigoriev I.V."/>
            <person name="Miller A.N."/>
            <person name="O'Donnell K."/>
            <person name="Stajich J.E."/>
            <person name="Bonito G."/>
        </authorList>
    </citation>
    <scope>NUCLEOTIDE SEQUENCE</scope>
    <source>
        <strain evidence="1">MES-2147</strain>
    </source>
</reference>
<protein>
    <submittedName>
        <fullName evidence="1">Uncharacterized protein</fullName>
    </submittedName>
</protein>
<keyword evidence="2" id="KW-1185">Reference proteome</keyword>
<evidence type="ECO:0000313" key="1">
    <source>
        <dbReference type="EMBL" id="KAF9946094.1"/>
    </source>
</evidence>
<evidence type="ECO:0000313" key="2">
    <source>
        <dbReference type="Proteomes" id="UP000749646"/>
    </source>
</evidence>
<organism evidence="1 2">
    <name type="scientific">Modicella reniformis</name>
    <dbReference type="NCBI Taxonomy" id="1440133"/>
    <lineage>
        <taxon>Eukaryota</taxon>
        <taxon>Fungi</taxon>
        <taxon>Fungi incertae sedis</taxon>
        <taxon>Mucoromycota</taxon>
        <taxon>Mortierellomycotina</taxon>
        <taxon>Mortierellomycetes</taxon>
        <taxon>Mortierellales</taxon>
        <taxon>Mortierellaceae</taxon>
        <taxon>Modicella</taxon>
    </lineage>
</organism>
<comment type="caution">
    <text evidence="1">The sequence shown here is derived from an EMBL/GenBank/DDBJ whole genome shotgun (WGS) entry which is preliminary data.</text>
</comment>
<proteinExistence type="predicted"/>
<name>A0A9P6ISI8_9FUNG</name>